<comment type="caution">
    <text evidence="2">The sequence shown here is derived from an EMBL/GenBank/DDBJ whole genome shotgun (WGS) entry which is preliminary data.</text>
</comment>
<dbReference type="PANTHER" id="PTHR43792">
    <property type="entry name" value="GNAT FAMILY, PUTATIVE (AFU_ORTHOLOGUE AFUA_3G00765)-RELATED-RELATED"/>
    <property type="match status" value="1"/>
</dbReference>
<name>A0ABP7V8U2_9ACTN</name>
<evidence type="ECO:0000313" key="3">
    <source>
        <dbReference type="Proteomes" id="UP001500683"/>
    </source>
</evidence>
<dbReference type="EMBL" id="BAAAZG010000003">
    <property type="protein sequence ID" value="GAA4062068.1"/>
    <property type="molecule type" value="Genomic_DNA"/>
</dbReference>
<reference evidence="3" key="1">
    <citation type="journal article" date="2019" name="Int. J. Syst. Evol. Microbiol.">
        <title>The Global Catalogue of Microorganisms (GCM) 10K type strain sequencing project: providing services to taxonomists for standard genome sequencing and annotation.</title>
        <authorList>
            <consortium name="The Broad Institute Genomics Platform"/>
            <consortium name="The Broad Institute Genome Sequencing Center for Infectious Disease"/>
            <person name="Wu L."/>
            <person name="Ma J."/>
        </authorList>
    </citation>
    <scope>NUCLEOTIDE SEQUENCE [LARGE SCALE GENOMIC DNA]</scope>
    <source>
        <strain evidence="3">JCM 16702</strain>
    </source>
</reference>
<protein>
    <submittedName>
        <fullName evidence="2">GNAT family N-acetyltransferase</fullName>
    </submittedName>
</protein>
<accession>A0ABP7V8U2</accession>
<sequence length="184" mass="20692">MNSGPELTTPRLLLRRWRDTDRAPFAALNADPQVMHHFPATLSRAESDALIDRIEAHFDRHGFGLWAVQHTGTGAFLGFTGLWTPAFDAHFTPTVEIAWRLAHHAWGHGYATEAARRALEYGFTTAGLPEIVSFTAVPNDRSQAVMRRLGMTRDPRDDFDHPVLPAGHPLRRHVLYRITPDRAA</sequence>
<dbReference type="InterPro" id="IPR016181">
    <property type="entry name" value="Acyl_CoA_acyltransferase"/>
</dbReference>
<keyword evidence="3" id="KW-1185">Reference proteome</keyword>
<dbReference type="Proteomes" id="UP001500683">
    <property type="component" value="Unassembled WGS sequence"/>
</dbReference>
<dbReference type="Gene3D" id="3.40.630.30">
    <property type="match status" value="1"/>
</dbReference>
<dbReference type="PANTHER" id="PTHR43792:SF1">
    <property type="entry name" value="N-ACETYLTRANSFERASE DOMAIN-CONTAINING PROTEIN"/>
    <property type="match status" value="1"/>
</dbReference>
<dbReference type="RefSeq" id="WP_344942496.1">
    <property type="nucleotide sequence ID" value="NZ_BAAAZG010000003.1"/>
</dbReference>
<proteinExistence type="predicted"/>
<evidence type="ECO:0000313" key="2">
    <source>
        <dbReference type="EMBL" id="GAA4062068.1"/>
    </source>
</evidence>
<gene>
    <name evidence="2" type="ORF">GCM10022214_14050</name>
</gene>
<dbReference type="PROSITE" id="PS51186">
    <property type="entry name" value="GNAT"/>
    <property type="match status" value="1"/>
</dbReference>
<dbReference type="Pfam" id="PF13302">
    <property type="entry name" value="Acetyltransf_3"/>
    <property type="match status" value="1"/>
</dbReference>
<dbReference type="InterPro" id="IPR051531">
    <property type="entry name" value="N-acetyltransferase"/>
</dbReference>
<evidence type="ECO:0000259" key="1">
    <source>
        <dbReference type="PROSITE" id="PS51186"/>
    </source>
</evidence>
<feature type="domain" description="N-acetyltransferase" evidence="1">
    <location>
        <begin position="12"/>
        <end position="181"/>
    </location>
</feature>
<dbReference type="InterPro" id="IPR000182">
    <property type="entry name" value="GNAT_dom"/>
</dbReference>
<organism evidence="2 3">
    <name type="scientific">Actinomadura miaoliensis</name>
    <dbReference type="NCBI Taxonomy" id="430685"/>
    <lineage>
        <taxon>Bacteria</taxon>
        <taxon>Bacillati</taxon>
        <taxon>Actinomycetota</taxon>
        <taxon>Actinomycetes</taxon>
        <taxon>Streptosporangiales</taxon>
        <taxon>Thermomonosporaceae</taxon>
        <taxon>Actinomadura</taxon>
    </lineage>
</organism>
<dbReference type="SUPFAM" id="SSF55729">
    <property type="entry name" value="Acyl-CoA N-acyltransferases (Nat)"/>
    <property type="match status" value="1"/>
</dbReference>